<dbReference type="Gene3D" id="2.130.10.10">
    <property type="entry name" value="YVTN repeat-like/Quinoprotein amine dehydrogenase"/>
    <property type="match status" value="1"/>
</dbReference>
<evidence type="ECO:0000256" key="1">
    <source>
        <dbReference type="PROSITE-ProRule" id="PRU00221"/>
    </source>
</evidence>
<keyword evidence="3" id="KW-1185">Reference proteome</keyword>
<dbReference type="PROSITE" id="PS50294">
    <property type="entry name" value="WD_REPEATS_REGION"/>
    <property type="match status" value="2"/>
</dbReference>
<evidence type="ECO:0000313" key="2">
    <source>
        <dbReference type="EMBL" id="MBA0810193.1"/>
    </source>
</evidence>
<name>A0A7J9HKC1_9ROSI</name>
<dbReference type="AlphaFoldDB" id="A0A7J9HKC1"/>
<dbReference type="PROSITE" id="PS50082">
    <property type="entry name" value="WD_REPEATS_2"/>
    <property type="match status" value="2"/>
</dbReference>
<dbReference type="PANTHER" id="PTHR44376:SF5">
    <property type="entry name" value="TRANSCRIPTIONAL COREPRESSOR LEUNIG ISOFORM X1"/>
    <property type="match status" value="1"/>
</dbReference>
<dbReference type="PANTHER" id="PTHR44376">
    <property type="entry name" value="TRANSCRIPTIONAL REGULATOR OF FILAMENTOUS GROWTH FLO8"/>
    <property type="match status" value="1"/>
</dbReference>
<dbReference type="InterPro" id="IPR015943">
    <property type="entry name" value="WD40/YVTN_repeat-like_dom_sf"/>
</dbReference>
<proteinExistence type="predicted"/>
<feature type="repeat" description="WD" evidence="1">
    <location>
        <begin position="133"/>
        <end position="168"/>
    </location>
</feature>
<reference evidence="2 3" key="1">
    <citation type="journal article" date="2019" name="Genome Biol. Evol.">
        <title>Insights into the evolution of the New World diploid cottons (Gossypium, subgenus Houzingenia) based on genome sequencing.</title>
        <authorList>
            <person name="Grover C.E."/>
            <person name="Arick M.A. 2nd"/>
            <person name="Thrash A."/>
            <person name="Conover J.L."/>
            <person name="Sanders W.S."/>
            <person name="Peterson D.G."/>
            <person name="Frelichowski J.E."/>
            <person name="Scheffler J.A."/>
            <person name="Scheffler B.E."/>
            <person name="Wendel J.F."/>
        </authorList>
    </citation>
    <scope>NUCLEOTIDE SEQUENCE [LARGE SCALE GENOMIC DNA]</scope>
    <source>
        <strain evidence="2">0</strain>
        <tissue evidence="2">Leaf</tissue>
    </source>
</reference>
<evidence type="ECO:0000313" key="3">
    <source>
        <dbReference type="Proteomes" id="UP000593560"/>
    </source>
</evidence>
<dbReference type="SMART" id="SM00320">
    <property type="entry name" value="WD40"/>
    <property type="match status" value="2"/>
</dbReference>
<dbReference type="Proteomes" id="UP000593560">
    <property type="component" value="Unassembled WGS sequence"/>
</dbReference>
<dbReference type="OrthoDB" id="47802at2759"/>
<protein>
    <recommendedName>
        <fullName evidence="4">Transcriptional corepressor LEUNIG-like</fullName>
    </recommendedName>
</protein>
<dbReference type="GO" id="GO:0003714">
    <property type="term" value="F:transcription corepressor activity"/>
    <property type="evidence" value="ECO:0007669"/>
    <property type="project" value="InterPro"/>
</dbReference>
<dbReference type="InterPro" id="IPR044716">
    <property type="entry name" value="LEUNIG-like"/>
</dbReference>
<accession>A0A7J9HKC1</accession>
<organism evidence="2 3">
    <name type="scientific">Gossypium harknessii</name>
    <dbReference type="NCBI Taxonomy" id="34285"/>
    <lineage>
        <taxon>Eukaryota</taxon>
        <taxon>Viridiplantae</taxon>
        <taxon>Streptophyta</taxon>
        <taxon>Embryophyta</taxon>
        <taxon>Tracheophyta</taxon>
        <taxon>Spermatophyta</taxon>
        <taxon>Magnoliopsida</taxon>
        <taxon>eudicotyledons</taxon>
        <taxon>Gunneridae</taxon>
        <taxon>Pentapetalae</taxon>
        <taxon>rosids</taxon>
        <taxon>malvids</taxon>
        <taxon>Malvales</taxon>
        <taxon>Malvaceae</taxon>
        <taxon>Malvoideae</taxon>
        <taxon>Gossypium</taxon>
    </lineage>
</organism>
<dbReference type="InterPro" id="IPR036322">
    <property type="entry name" value="WD40_repeat_dom_sf"/>
</dbReference>
<feature type="repeat" description="WD" evidence="1">
    <location>
        <begin position="176"/>
        <end position="218"/>
    </location>
</feature>
<dbReference type="SUPFAM" id="SSF50978">
    <property type="entry name" value="WD40 repeat-like"/>
    <property type="match status" value="1"/>
</dbReference>
<gene>
    <name evidence="2" type="ORF">Gohar_002206</name>
</gene>
<dbReference type="Pfam" id="PF00400">
    <property type="entry name" value="WD40"/>
    <property type="match status" value="2"/>
</dbReference>
<dbReference type="InterPro" id="IPR001680">
    <property type="entry name" value="WD40_rpt"/>
</dbReference>
<comment type="caution">
    <text evidence="2">The sequence shown here is derived from an EMBL/GenBank/DDBJ whole genome shotgun (WGS) entry which is preliminary data.</text>
</comment>
<sequence>MPALPHSGSSSKPLMMFGADGAGTLTSPSNQLWDDKDLELQADMDRFVEDGSLDDNVESFLSHDDTDPRDAVGRCVDVTKAVAKLPVVISHPMESCLLVVAMIKRSEILCAFFFSPTQAVLWYTDTLKPKSTLEEHSCLITDVRFSPSMSRFATSSFDKTVRVWDADSPGYSLRTFSGHSGNVMSLDFHPTKDDLICSCDGDGEIRYWSINHGSCARVFKGGTAPGTAQLRFQPRFGKYLALAAENVVSILDAETQTCRHSLQVN</sequence>
<evidence type="ECO:0008006" key="4">
    <source>
        <dbReference type="Google" id="ProtNLM"/>
    </source>
</evidence>
<keyword evidence="1" id="KW-0853">WD repeat</keyword>
<dbReference type="EMBL" id="JABFAD010000010">
    <property type="protein sequence ID" value="MBA0810193.1"/>
    <property type="molecule type" value="Genomic_DNA"/>
</dbReference>